<proteinExistence type="predicted"/>
<keyword evidence="3" id="KW-0804">Transcription</keyword>
<dbReference type="EMBL" id="CP055900">
    <property type="protein sequence ID" value="QKX57974.1"/>
    <property type="molecule type" value="Genomic_DNA"/>
</dbReference>
<accession>A0A7H8QVC7</accession>
<dbReference type="InterPro" id="IPR021858">
    <property type="entry name" value="Fun_TF"/>
</dbReference>
<keyword evidence="4" id="KW-0539">Nucleus</keyword>
<sequence>MLQQGSQASRDSTGRILFQDQQANLRDVFYLQFVITIYCPAYPILSIDSDALLEAPKSTLDWDRVDGILRYLDTLELPANSHNKEVRANIQNFGVFSLCQGPVDNNFDAATPCISRDCGSEECEMALDSDLRLMDPGGPYENCDAEEAAWNLCNLYEQQVSVDVSDQQVLVDSGASSSPSIHSHHTVQVQGLDPELLALPNNDADDPLTRTYSTLEPLKPPLETLVVPSQERPWKTIHLPRVLQSAGELSFGGTTTRIRAALKNSLLSISAFYLSNDHRAHNRNQKAGNWATVASRYRCDAIGLLKHAVEIDLYADERPRYKEFLATMVSMVTINNAYGQPPAFREERLYIEEDESPSMMQMVSDGVSSEAQLSAYECIYGIPQSLLLLLKESIEVIDELNFYRTNADMSYVPENLSRKCDELEQRIMDWPIEESLRRHRGSGSDTASIIIYHQTRAFLNALIIFFSQSVTYISHRYLRQYVLAILDSIEAIEQLKAETKILAAPLFWPAFMGATEAFDPQHQERFRQWYRNVEVYGIEVVRTGIQLLHEVWRLGPASNQMPPRWRSVLEIRRDCLMLT</sequence>
<dbReference type="GO" id="GO:0003677">
    <property type="term" value="F:DNA binding"/>
    <property type="evidence" value="ECO:0007669"/>
    <property type="project" value="UniProtKB-KW"/>
</dbReference>
<dbReference type="InterPro" id="IPR050675">
    <property type="entry name" value="OAF3"/>
</dbReference>
<dbReference type="RefSeq" id="XP_035344152.1">
    <property type="nucleotide sequence ID" value="XM_035488259.1"/>
</dbReference>
<name>A0A7H8QVC7_TALRU</name>
<gene>
    <name evidence="5" type="ORF">TRUGW13939_05094</name>
</gene>
<evidence type="ECO:0000313" key="6">
    <source>
        <dbReference type="Proteomes" id="UP000509510"/>
    </source>
</evidence>
<dbReference type="PANTHER" id="PTHR31069:SF32">
    <property type="entry name" value="ARGININE METABOLISM REGULATION PROTEIN II"/>
    <property type="match status" value="1"/>
</dbReference>
<evidence type="ECO:0000256" key="3">
    <source>
        <dbReference type="ARBA" id="ARBA00023163"/>
    </source>
</evidence>
<dbReference type="AlphaFoldDB" id="A0A7H8QVC7"/>
<evidence type="ECO:0000256" key="2">
    <source>
        <dbReference type="ARBA" id="ARBA00023125"/>
    </source>
</evidence>
<keyword evidence="2" id="KW-0238">DNA-binding</keyword>
<keyword evidence="1" id="KW-0805">Transcription regulation</keyword>
<dbReference type="PANTHER" id="PTHR31069">
    <property type="entry name" value="OLEATE-ACTIVATED TRANSCRIPTION FACTOR 1-RELATED"/>
    <property type="match status" value="1"/>
</dbReference>
<protein>
    <submittedName>
        <fullName evidence="5">Uncharacterized protein</fullName>
    </submittedName>
</protein>
<dbReference type="GeneID" id="55992592"/>
<evidence type="ECO:0000313" key="5">
    <source>
        <dbReference type="EMBL" id="QKX57974.1"/>
    </source>
</evidence>
<evidence type="ECO:0000256" key="1">
    <source>
        <dbReference type="ARBA" id="ARBA00023015"/>
    </source>
</evidence>
<dbReference type="KEGG" id="trg:TRUGW13939_05094"/>
<dbReference type="OrthoDB" id="3477330at2759"/>
<organism evidence="5 6">
    <name type="scientific">Talaromyces rugulosus</name>
    <name type="common">Penicillium rugulosum</name>
    <dbReference type="NCBI Taxonomy" id="121627"/>
    <lineage>
        <taxon>Eukaryota</taxon>
        <taxon>Fungi</taxon>
        <taxon>Dikarya</taxon>
        <taxon>Ascomycota</taxon>
        <taxon>Pezizomycotina</taxon>
        <taxon>Eurotiomycetes</taxon>
        <taxon>Eurotiomycetidae</taxon>
        <taxon>Eurotiales</taxon>
        <taxon>Trichocomaceae</taxon>
        <taxon>Talaromyces</taxon>
        <taxon>Talaromyces sect. Islandici</taxon>
    </lineage>
</organism>
<evidence type="ECO:0000256" key="4">
    <source>
        <dbReference type="ARBA" id="ARBA00023242"/>
    </source>
</evidence>
<keyword evidence="6" id="KW-1185">Reference proteome</keyword>
<reference evidence="6" key="1">
    <citation type="submission" date="2020-06" db="EMBL/GenBank/DDBJ databases">
        <title>A chromosome-scale genome assembly of Talaromyces rugulosus W13939.</title>
        <authorList>
            <person name="Wang B."/>
            <person name="Guo L."/>
            <person name="Ye K."/>
            <person name="Wang L."/>
        </authorList>
    </citation>
    <scope>NUCLEOTIDE SEQUENCE [LARGE SCALE GENOMIC DNA]</scope>
    <source>
        <strain evidence="6">W13939</strain>
    </source>
</reference>
<dbReference type="Proteomes" id="UP000509510">
    <property type="component" value="Chromosome III"/>
</dbReference>
<dbReference type="Pfam" id="PF11951">
    <property type="entry name" value="Fungal_trans_2"/>
    <property type="match status" value="2"/>
</dbReference>